<reference evidence="3" key="1">
    <citation type="submission" date="2016-11" db="EMBL/GenBank/DDBJ databases">
        <authorList>
            <person name="Varghese N."/>
            <person name="Submissions S."/>
        </authorList>
    </citation>
    <scope>NUCLEOTIDE SEQUENCE [LARGE SCALE GENOMIC DNA]</scope>
    <source>
        <strain evidence="3">DSM 29327</strain>
    </source>
</reference>
<dbReference type="InterPro" id="IPR000868">
    <property type="entry name" value="Isochorismatase-like_dom"/>
</dbReference>
<dbReference type="InterPro" id="IPR036380">
    <property type="entry name" value="Isochorismatase-like_sf"/>
</dbReference>
<dbReference type="InterPro" id="IPR050993">
    <property type="entry name" value="Isochorismatase_domain"/>
</dbReference>
<gene>
    <name evidence="2" type="ORF">SAMN05444414_101208</name>
</gene>
<evidence type="ECO:0000259" key="1">
    <source>
        <dbReference type="Pfam" id="PF00857"/>
    </source>
</evidence>
<dbReference type="SUPFAM" id="SSF52499">
    <property type="entry name" value="Isochorismatase-like hydrolases"/>
    <property type="match status" value="1"/>
</dbReference>
<dbReference type="PANTHER" id="PTHR14119">
    <property type="entry name" value="HYDROLASE"/>
    <property type="match status" value="1"/>
</dbReference>
<evidence type="ECO:0000313" key="2">
    <source>
        <dbReference type="EMBL" id="SHK78653.1"/>
    </source>
</evidence>
<proteinExistence type="predicted"/>
<dbReference type="OrthoDB" id="9796958at2"/>
<name>A0A1M6VAY1_9RHOB</name>
<protein>
    <submittedName>
        <fullName evidence="2">Isochorismate hydrolase</fullName>
    </submittedName>
</protein>
<dbReference type="STRING" id="1054996.SAMN05444414_101208"/>
<sequence>MLTVDAARTHLLVIDFQARLMPAIHDSGAVVQNAHHLLSAARRLKLPITFTEQNPRGLGSTLPALAPEPGETVLHKMTFDACRTPEARAHLAGECDLVVIGCEAHVCLLQTVLGLLSDGRRVYVVADAIGSRMEENRRAALGRMARHGAEVVTTEMVLFEWLASADHPDFRGVLDLIK</sequence>
<keyword evidence="3" id="KW-1185">Reference proteome</keyword>
<feature type="domain" description="Isochorismatase-like" evidence="1">
    <location>
        <begin position="10"/>
        <end position="155"/>
    </location>
</feature>
<dbReference type="Proteomes" id="UP000184191">
    <property type="component" value="Unassembled WGS sequence"/>
</dbReference>
<keyword evidence="2" id="KW-0378">Hydrolase</keyword>
<organism evidence="2 3">
    <name type="scientific">Roseovarius marisflavi</name>
    <dbReference type="NCBI Taxonomy" id="1054996"/>
    <lineage>
        <taxon>Bacteria</taxon>
        <taxon>Pseudomonadati</taxon>
        <taxon>Pseudomonadota</taxon>
        <taxon>Alphaproteobacteria</taxon>
        <taxon>Rhodobacterales</taxon>
        <taxon>Roseobacteraceae</taxon>
        <taxon>Roseovarius</taxon>
    </lineage>
</organism>
<dbReference type="Gene3D" id="3.40.50.850">
    <property type="entry name" value="Isochorismatase-like"/>
    <property type="match status" value="1"/>
</dbReference>
<dbReference type="AlphaFoldDB" id="A0A1M6VAY1"/>
<dbReference type="PANTHER" id="PTHR14119:SF3">
    <property type="entry name" value="ISOCHORISMATASE DOMAIN-CONTAINING PROTEIN 2"/>
    <property type="match status" value="1"/>
</dbReference>
<evidence type="ECO:0000313" key="3">
    <source>
        <dbReference type="Proteomes" id="UP000184191"/>
    </source>
</evidence>
<dbReference type="GO" id="GO:0016787">
    <property type="term" value="F:hydrolase activity"/>
    <property type="evidence" value="ECO:0007669"/>
    <property type="project" value="UniProtKB-KW"/>
</dbReference>
<dbReference type="RefSeq" id="WP_073194064.1">
    <property type="nucleotide sequence ID" value="NZ_FRBN01000001.1"/>
</dbReference>
<accession>A0A1M6VAY1</accession>
<dbReference type="Pfam" id="PF00857">
    <property type="entry name" value="Isochorismatase"/>
    <property type="match status" value="1"/>
</dbReference>
<dbReference type="EMBL" id="FRBN01000001">
    <property type="protein sequence ID" value="SHK78653.1"/>
    <property type="molecule type" value="Genomic_DNA"/>
</dbReference>